<dbReference type="GO" id="GO:0009279">
    <property type="term" value="C:cell outer membrane"/>
    <property type="evidence" value="ECO:0007669"/>
    <property type="project" value="UniProtKB-SubCell"/>
</dbReference>
<reference evidence="8 9" key="1">
    <citation type="submission" date="2018-04" db="EMBL/GenBank/DDBJ databases">
        <title>Genomic Encyclopedia of Archaeal and Bacterial Type Strains, Phase II (KMG-II): from individual species to whole genera.</title>
        <authorList>
            <person name="Goeker M."/>
        </authorList>
    </citation>
    <scope>NUCLEOTIDE SEQUENCE [LARGE SCALE GENOMIC DNA]</scope>
    <source>
        <strain evidence="8 9">DSM 26809</strain>
    </source>
</reference>
<dbReference type="Proteomes" id="UP000244168">
    <property type="component" value="Unassembled WGS sequence"/>
</dbReference>
<evidence type="ECO:0000313" key="8">
    <source>
        <dbReference type="EMBL" id="PTR01445.1"/>
    </source>
</evidence>
<dbReference type="InterPro" id="IPR011990">
    <property type="entry name" value="TPR-like_helical_dom_sf"/>
</dbReference>
<proteinExistence type="inferred from homology"/>
<evidence type="ECO:0000256" key="5">
    <source>
        <dbReference type="ARBA" id="ARBA00023237"/>
    </source>
</evidence>
<dbReference type="EMBL" id="QAOQ01000001">
    <property type="protein sequence ID" value="PTR01445.1"/>
    <property type="molecule type" value="Genomic_DNA"/>
</dbReference>
<comment type="similarity">
    <text evidence="2">Belongs to the SusD family.</text>
</comment>
<evidence type="ECO:0000256" key="4">
    <source>
        <dbReference type="ARBA" id="ARBA00023136"/>
    </source>
</evidence>
<keyword evidence="3" id="KW-0732">Signal</keyword>
<evidence type="ECO:0000259" key="7">
    <source>
        <dbReference type="Pfam" id="PF14322"/>
    </source>
</evidence>
<dbReference type="SUPFAM" id="SSF48452">
    <property type="entry name" value="TPR-like"/>
    <property type="match status" value="1"/>
</dbReference>
<dbReference type="Gene3D" id="1.25.40.390">
    <property type="match status" value="1"/>
</dbReference>
<dbReference type="Pfam" id="PF14322">
    <property type="entry name" value="SusD-like_3"/>
    <property type="match status" value="1"/>
</dbReference>
<accession>A0A2T5JGB0</accession>
<evidence type="ECO:0000313" key="9">
    <source>
        <dbReference type="Proteomes" id="UP000244168"/>
    </source>
</evidence>
<evidence type="ECO:0000256" key="2">
    <source>
        <dbReference type="ARBA" id="ARBA00006275"/>
    </source>
</evidence>
<sequence length="543" mass="59755">MKRYTIIYSALAVMLGTLISSCKKNFLAETPYSAYAPITLTDSLGFEAALVGLYNQHSTWLTYSGRQGYHCLWQVGTDVANSTANQEGIEVPYYNYATLTSSDAGASYTWGKFYTLINNANNVIDQIEGQNVKGVTKGRNRIDAEARFFRAYGYNTLATLYGRVPLVVHSLTAPKTDYTRASLTDVNAQIIADLTYACANLPDVGGVGAKTNPTTGLPASRANKWMAYQLLAEVYLRTGQNDLAETTAQAIISSGKFSLVSARFGSAASLPGDYYSDIFKYGNQRRSQNNPEVIWTLEQENPTTLAGGNTDNAQQRRIWGAAYYNIAGLALADSLGGRSIARMRISNWVIYGLYGKGDIRNSGYNLRRRFVYNDPAYPALLGKPVPYNNADTLFKTCPYITKWGQFDPNDTFGYAMIKDFILMRLGETYLLLAEAQVQQGKTAAAAATINVLRTRAGAAQVTASQMTLDFILDERARELIGEENRRMTLMRTGTLVDRATRLNANDAAKPISGLTKTNLLLPIPLSEIQLNKDAVLEQNPGYN</sequence>
<feature type="domain" description="RagB/SusD" evidence="6">
    <location>
        <begin position="395"/>
        <end position="542"/>
    </location>
</feature>
<gene>
    <name evidence="8" type="ORF">C8P68_101679</name>
</gene>
<dbReference type="OrthoDB" id="5694214at2"/>
<name>A0A2T5JGB0_9SPHI</name>
<dbReference type="AlphaFoldDB" id="A0A2T5JGB0"/>
<comment type="subcellular location">
    <subcellularLocation>
        <location evidence="1">Cell outer membrane</location>
    </subcellularLocation>
</comment>
<keyword evidence="5" id="KW-0998">Cell outer membrane</keyword>
<protein>
    <submittedName>
        <fullName evidence="8">Putative outer membrane starch-binding protein</fullName>
    </submittedName>
</protein>
<comment type="caution">
    <text evidence="8">The sequence shown here is derived from an EMBL/GenBank/DDBJ whole genome shotgun (WGS) entry which is preliminary data.</text>
</comment>
<evidence type="ECO:0000256" key="3">
    <source>
        <dbReference type="ARBA" id="ARBA00022729"/>
    </source>
</evidence>
<feature type="domain" description="SusD-like N-terminal" evidence="7">
    <location>
        <begin position="74"/>
        <end position="236"/>
    </location>
</feature>
<dbReference type="RefSeq" id="WP_107826831.1">
    <property type="nucleotide sequence ID" value="NZ_CP160205.1"/>
</dbReference>
<dbReference type="InterPro" id="IPR012944">
    <property type="entry name" value="SusD_RagB_dom"/>
</dbReference>
<organism evidence="8 9">
    <name type="scientific">Mucilaginibacter yixingensis</name>
    <dbReference type="NCBI Taxonomy" id="1295612"/>
    <lineage>
        <taxon>Bacteria</taxon>
        <taxon>Pseudomonadati</taxon>
        <taxon>Bacteroidota</taxon>
        <taxon>Sphingobacteriia</taxon>
        <taxon>Sphingobacteriales</taxon>
        <taxon>Sphingobacteriaceae</taxon>
        <taxon>Mucilaginibacter</taxon>
    </lineage>
</organism>
<evidence type="ECO:0000256" key="1">
    <source>
        <dbReference type="ARBA" id="ARBA00004442"/>
    </source>
</evidence>
<evidence type="ECO:0000259" key="6">
    <source>
        <dbReference type="Pfam" id="PF07980"/>
    </source>
</evidence>
<keyword evidence="9" id="KW-1185">Reference proteome</keyword>
<dbReference type="InterPro" id="IPR033985">
    <property type="entry name" value="SusD-like_N"/>
</dbReference>
<dbReference type="PROSITE" id="PS51257">
    <property type="entry name" value="PROKAR_LIPOPROTEIN"/>
    <property type="match status" value="1"/>
</dbReference>
<keyword evidence="4" id="KW-0472">Membrane</keyword>
<dbReference type="Pfam" id="PF07980">
    <property type="entry name" value="SusD_RagB"/>
    <property type="match status" value="1"/>
</dbReference>